<dbReference type="Proteomes" id="UP000029736">
    <property type="component" value="Unassembled WGS sequence"/>
</dbReference>
<feature type="binding site" evidence="13">
    <location>
        <begin position="58"/>
        <end position="61"/>
    </location>
    <ligand>
        <name>GTP</name>
        <dbReference type="ChEBI" id="CHEBI:37565"/>
        <label>1</label>
    </ligand>
</feature>
<keyword evidence="7 15" id="KW-1133">Transmembrane helix</keyword>
<feature type="transmembrane region" description="Helical" evidence="15">
    <location>
        <begin position="685"/>
        <end position="705"/>
    </location>
</feature>
<evidence type="ECO:0000256" key="11">
    <source>
        <dbReference type="ARBA" id="ARBA00023136"/>
    </source>
</evidence>
<evidence type="ECO:0000256" key="2">
    <source>
        <dbReference type="ARBA" id="ARBA00022448"/>
    </source>
</evidence>
<dbReference type="InterPro" id="IPR011640">
    <property type="entry name" value="Fe2_transport_prot_B_C"/>
</dbReference>
<keyword evidence="5 15" id="KW-0812">Transmembrane</keyword>
<dbReference type="OrthoDB" id="9809127at2"/>
<reference evidence="17 18" key="1">
    <citation type="journal article" date="2014" name="Int. J. Syst. Evol. Microbiol.">
        <title>Phaeodactylibacter xiamenensis gen. nov., sp. nov., a member of the family Saprospiraceae isolated from the marine alga Phaeodactylum tricornutum.</title>
        <authorList>
            <person name="Chen Z.Jr."/>
            <person name="Lei X."/>
            <person name="Lai Q."/>
            <person name="Li Y."/>
            <person name="Zhang B."/>
            <person name="Zhang J."/>
            <person name="Zhang H."/>
            <person name="Yang L."/>
            <person name="Zheng W."/>
            <person name="Tian Y."/>
            <person name="Yu Z."/>
            <person name="Xu H.Jr."/>
            <person name="Zheng T."/>
        </authorList>
    </citation>
    <scope>NUCLEOTIDE SEQUENCE [LARGE SCALE GENOMIC DNA]</scope>
    <source>
        <strain evidence="17 18">KD52</strain>
    </source>
</reference>
<dbReference type="PRINTS" id="PR00326">
    <property type="entry name" value="GTP1OBG"/>
</dbReference>
<evidence type="ECO:0000256" key="5">
    <source>
        <dbReference type="ARBA" id="ARBA00022692"/>
    </source>
</evidence>
<sequence>MTKTFTIALLGNPNCGKSSLFNQLTGLRQKVGNFPGVTVDKKVGKLVLGNRQEVSIIDFPGTYSFYPTSIDERIVVQSLSNPNDENYPDAVVYVADVTKLEKHLLLLTQLRDLGLPLVLALNMSDVAEQQGLEVSTELLRKGLGVPVVMLSGRTGAGVDDLKRLLEEMIAKPGSYKASSPFFSMSGQEKALADAARAIVPGANTYQGLLIAHHYEWLPFLSEAQRALLKDTSEEHGFVSLSSQVGETMQRFDRFTPVVKSALKSGDSEEKGITERLDAVLTHRFFGPLIFFGLMLLVFQAIFAWAGTPMEWIETFFTFVGDQVREILPAGWFTDLLTDGIIAGLGGVLVFIPQITILFLLIAILEEVGYMARAAFMFDQVMQSFGLNGRSIVALVSGGACAIPAIMSTRTIGNWKERLITILVTPFISCSARIPVYTVLVGFVVPPRTVLGIFNMQGLAFMGLYLLGIVSALGAAYIFKLILKTREQSFLMLELPEYRVPVVRNVGLTVWEKVQSFVVEAGKIILGVSIILWFLASYGPPGEMAAAETEALSAAEQLQLDETETDNLVASRKIEASFAGHIGKAVEPVIRPLGYDWKIGIALITSFAAREVFVGTMATIYSIGSADDEFTVRERMAQERNPLTGEPVYNLATALSLLLFYVFAMQCMSTVAVVKRETKSWKWPAIQFAFMTGLAYLSALLAYQLLS</sequence>
<keyword evidence="11 15" id="KW-0472">Membrane</keyword>
<feature type="binding site" evidence="14">
    <location>
        <position position="25"/>
    </location>
    <ligand>
        <name>Mg(2+)</name>
        <dbReference type="ChEBI" id="CHEBI:18420"/>
        <label>2</label>
    </ligand>
</feature>
<feature type="transmembrane region" description="Helical" evidence="15">
    <location>
        <begin position="284"/>
        <end position="305"/>
    </location>
</feature>
<comment type="subcellular location">
    <subcellularLocation>
        <location evidence="15">Cell inner membrane</location>
        <topology evidence="15">Multi-pass membrane protein</topology>
    </subcellularLocation>
    <subcellularLocation>
        <location evidence="1">Cell membrane</location>
        <topology evidence="1">Multi-pass membrane protein</topology>
    </subcellularLocation>
</comment>
<feature type="binding site" evidence="13">
    <location>
        <begin position="36"/>
        <end position="40"/>
    </location>
    <ligand>
        <name>GTP</name>
        <dbReference type="ChEBI" id="CHEBI:37565"/>
        <label>1</label>
    </ligand>
</feature>
<gene>
    <name evidence="17" type="ORF">IX84_18695</name>
</gene>
<dbReference type="GO" id="GO:0046872">
    <property type="term" value="F:metal ion binding"/>
    <property type="evidence" value="ECO:0007669"/>
    <property type="project" value="UniProtKB-KW"/>
</dbReference>
<feature type="binding site" evidence="13">
    <location>
        <begin position="122"/>
        <end position="125"/>
    </location>
    <ligand>
        <name>GTP</name>
        <dbReference type="ChEBI" id="CHEBI:37565"/>
        <label>1</label>
    </ligand>
</feature>
<dbReference type="STRING" id="1524460.IX84_18695"/>
<dbReference type="InterPro" id="IPR011642">
    <property type="entry name" value="Gate_dom"/>
</dbReference>
<dbReference type="GO" id="GO:0015093">
    <property type="term" value="F:ferrous iron transmembrane transporter activity"/>
    <property type="evidence" value="ECO:0007669"/>
    <property type="project" value="UniProtKB-UniRule"/>
</dbReference>
<feature type="transmembrane region" description="Helical" evidence="15">
    <location>
        <begin position="340"/>
        <end position="364"/>
    </location>
</feature>
<evidence type="ECO:0000259" key="16">
    <source>
        <dbReference type="PROSITE" id="PS51711"/>
    </source>
</evidence>
<feature type="transmembrane region" description="Helical" evidence="15">
    <location>
        <begin position="418"/>
        <end position="443"/>
    </location>
</feature>
<keyword evidence="4 15" id="KW-0410">Iron transport</keyword>
<dbReference type="InterPro" id="IPR050860">
    <property type="entry name" value="FeoB_GTPase"/>
</dbReference>
<keyword evidence="18" id="KW-1185">Reference proteome</keyword>
<keyword evidence="8 15" id="KW-0408">Iron</keyword>
<evidence type="ECO:0000256" key="1">
    <source>
        <dbReference type="ARBA" id="ARBA00004651"/>
    </source>
</evidence>
<dbReference type="SUPFAM" id="SSF52540">
    <property type="entry name" value="P-loop containing nucleoside triphosphate hydrolases"/>
    <property type="match status" value="1"/>
</dbReference>
<protein>
    <recommendedName>
        <fullName evidence="12 15">Ferrous iron transport protein B</fullName>
    </recommendedName>
</protein>
<feature type="domain" description="FeoB-type G" evidence="16">
    <location>
        <begin position="4"/>
        <end position="171"/>
    </location>
</feature>
<comment type="caution">
    <text evidence="17">The sequence shown here is derived from an EMBL/GenBank/DDBJ whole genome shotgun (WGS) entry which is preliminary data.</text>
</comment>
<dbReference type="InterPro" id="IPR003373">
    <property type="entry name" value="Fe2_transport_prot-B"/>
</dbReference>
<dbReference type="NCBIfam" id="TIGR00437">
    <property type="entry name" value="feoB"/>
    <property type="match status" value="1"/>
</dbReference>
<keyword evidence="2 15" id="KW-0813">Transport</keyword>
<comment type="function">
    <text evidence="15">Probable transporter of a GTP-driven Fe(2+) uptake system.</text>
</comment>
<evidence type="ECO:0000256" key="6">
    <source>
        <dbReference type="ARBA" id="ARBA00022741"/>
    </source>
</evidence>
<evidence type="ECO:0000256" key="15">
    <source>
        <dbReference type="RuleBase" id="RU362098"/>
    </source>
</evidence>
<evidence type="ECO:0000256" key="12">
    <source>
        <dbReference type="NCBIfam" id="TIGR00437"/>
    </source>
</evidence>
<name>A0A098S3U3_9BACT</name>
<evidence type="ECO:0000313" key="18">
    <source>
        <dbReference type="Proteomes" id="UP000029736"/>
    </source>
</evidence>
<dbReference type="Gene3D" id="3.40.50.300">
    <property type="entry name" value="P-loop containing nucleotide triphosphate hydrolases"/>
    <property type="match status" value="1"/>
</dbReference>
<organism evidence="17 18">
    <name type="scientific">Phaeodactylibacter xiamenensis</name>
    <dbReference type="NCBI Taxonomy" id="1524460"/>
    <lineage>
        <taxon>Bacteria</taxon>
        <taxon>Pseudomonadati</taxon>
        <taxon>Bacteroidota</taxon>
        <taxon>Saprospiria</taxon>
        <taxon>Saprospirales</taxon>
        <taxon>Haliscomenobacteraceae</taxon>
        <taxon>Phaeodactylibacter</taxon>
    </lineage>
</organism>
<comment type="caution">
    <text evidence="15">Lacks conserved residue(s) required for the propagation of feature annotation.</text>
</comment>
<evidence type="ECO:0000256" key="9">
    <source>
        <dbReference type="ARBA" id="ARBA00023065"/>
    </source>
</evidence>
<evidence type="ECO:0000313" key="17">
    <source>
        <dbReference type="EMBL" id="KGE87044.1"/>
    </source>
</evidence>
<keyword evidence="14" id="KW-0479">Metal-binding</keyword>
<dbReference type="InterPro" id="IPR006073">
    <property type="entry name" value="GTP-bd"/>
</dbReference>
<dbReference type="PANTHER" id="PTHR43185:SF1">
    <property type="entry name" value="FE(2+) TRANSPORTER FEOB"/>
    <property type="match status" value="1"/>
</dbReference>
<dbReference type="PROSITE" id="PS51711">
    <property type="entry name" value="G_FEOB"/>
    <property type="match status" value="1"/>
</dbReference>
<accession>A0A098S3U3</accession>
<keyword evidence="14" id="KW-0460">Magnesium</keyword>
<proteinExistence type="inferred from homology"/>
<feature type="binding site" evidence="14">
    <location>
        <position position="22"/>
    </location>
    <ligand>
        <name>Mg(2+)</name>
        <dbReference type="ChEBI" id="CHEBI:18420"/>
        <label>1</label>
    </ligand>
</feature>
<dbReference type="AlphaFoldDB" id="A0A098S3U3"/>
<keyword evidence="3" id="KW-1003">Cell membrane</keyword>
<evidence type="ECO:0000256" key="4">
    <source>
        <dbReference type="ARBA" id="ARBA00022496"/>
    </source>
</evidence>
<dbReference type="Pfam" id="PF02421">
    <property type="entry name" value="FeoB_N"/>
    <property type="match status" value="1"/>
</dbReference>
<keyword evidence="10 13" id="KW-0342">GTP-binding</keyword>
<comment type="similarity">
    <text evidence="15">Belongs to the TRAFAC class TrmE-Era-EngA-EngB-Septin-like GTPase superfamily. FeoB GTPase (TC 9.A.8) family.</text>
</comment>
<keyword evidence="9" id="KW-0406">Ion transport</keyword>
<dbReference type="PANTHER" id="PTHR43185">
    <property type="entry name" value="FERROUS IRON TRANSPORT PROTEIN B"/>
    <property type="match status" value="1"/>
</dbReference>
<dbReference type="CDD" id="cd01879">
    <property type="entry name" value="FeoB"/>
    <property type="match status" value="1"/>
</dbReference>
<evidence type="ECO:0000256" key="14">
    <source>
        <dbReference type="PIRSR" id="PIRSR603373-2"/>
    </source>
</evidence>
<evidence type="ECO:0000256" key="13">
    <source>
        <dbReference type="PIRSR" id="PIRSR603373-1"/>
    </source>
</evidence>
<evidence type="ECO:0000256" key="8">
    <source>
        <dbReference type="ARBA" id="ARBA00023004"/>
    </source>
</evidence>
<dbReference type="GO" id="GO:0005886">
    <property type="term" value="C:plasma membrane"/>
    <property type="evidence" value="ECO:0007669"/>
    <property type="project" value="UniProtKB-SubCell"/>
</dbReference>
<dbReference type="InterPro" id="IPR027417">
    <property type="entry name" value="P-loop_NTPase"/>
</dbReference>
<dbReference type="GO" id="GO:0005525">
    <property type="term" value="F:GTP binding"/>
    <property type="evidence" value="ECO:0007669"/>
    <property type="project" value="UniProtKB-KW"/>
</dbReference>
<evidence type="ECO:0000256" key="7">
    <source>
        <dbReference type="ARBA" id="ARBA00022989"/>
    </source>
</evidence>
<dbReference type="EMBL" id="JPOS01000039">
    <property type="protein sequence ID" value="KGE87044.1"/>
    <property type="molecule type" value="Genomic_DNA"/>
</dbReference>
<evidence type="ECO:0000256" key="10">
    <source>
        <dbReference type="ARBA" id="ARBA00023134"/>
    </source>
</evidence>
<feature type="binding site" evidence="13">
    <location>
        <begin position="11"/>
        <end position="18"/>
    </location>
    <ligand>
        <name>GTP</name>
        <dbReference type="ChEBI" id="CHEBI:37565"/>
        <label>1</label>
    </ligand>
</feature>
<feature type="binding site" evidence="14">
    <location>
        <position position="26"/>
    </location>
    <ligand>
        <name>Mg(2+)</name>
        <dbReference type="ChEBI" id="CHEBI:18420"/>
        <label>2</label>
    </ligand>
</feature>
<dbReference type="RefSeq" id="WP_044223713.1">
    <property type="nucleotide sequence ID" value="NZ_CAKZLC010000193.1"/>
</dbReference>
<keyword evidence="6 13" id="KW-0547">Nucleotide-binding</keyword>
<dbReference type="Pfam" id="PF07670">
    <property type="entry name" value="Gate"/>
    <property type="match status" value="2"/>
</dbReference>
<evidence type="ECO:0000256" key="3">
    <source>
        <dbReference type="ARBA" id="ARBA00022475"/>
    </source>
</evidence>
<feature type="transmembrane region" description="Helical" evidence="15">
    <location>
        <begin position="463"/>
        <end position="482"/>
    </location>
</feature>
<feature type="transmembrane region" description="Helical" evidence="15">
    <location>
        <begin position="650"/>
        <end position="673"/>
    </location>
</feature>
<dbReference type="InterPro" id="IPR030389">
    <property type="entry name" value="G_FEOB_dom"/>
</dbReference>
<dbReference type="Pfam" id="PF07664">
    <property type="entry name" value="FeoB_C"/>
    <property type="match status" value="1"/>
</dbReference>